<name>A0A7L9FHD7_9CREN</name>
<keyword evidence="3 11" id="KW-0812">Transmembrane</keyword>
<dbReference type="PANTHER" id="PTHR10806:SF6">
    <property type="entry name" value="SIGNAL PEPTIDASE COMPLEX CATALYTIC SUBUNIT SEC11"/>
    <property type="match status" value="1"/>
</dbReference>
<dbReference type="SUPFAM" id="SSF51306">
    <property type="entry name" value="LexA/Signal peptidase"/>
    <property type="match status" value="1"/>
</dbReference>
<dbReference type="PROSITE" id="PS00501">
    <property type="entry name" value="SPASE_I_1"/>
    <property type="match status" value="1"/>
</dbReference>
<evidence type="ECO:0000256" key="3">
    <source>
        <dbReference type="ARBA" id="ARBA00022692"/>
    </source>
</evidence>
<dbReference type="EMBL" id="CP062310">
    <property type="protein sequence ID" value="QOJ78336.1"/>
    <property type="molecule type" value="Genomic_DNA"/>
</dbReference>
<protein>
    <recommendedName>
        <fullName evidence="9">Signal peptidase I</fullName>
    </recommendedName>
</protein>
<comment type="function">
    <text evidence="10">Catalytic component of the signal peptidase complex (SPC) which catalyzes the cleavage of N-terminal signal sequences from nascent proteins as they are translocated into the lumen of the endoplasmic reticulum. Specifically cleaves N-terminal signal peptides that contain a hydrophobic alpha-helix (h-region) shorter than 18-20 amino acids.</text>
</comment>
<evidence type="ECO:0000313" key="14">
    <source>
        <dbReference type="Proteomes" id="UP000594121"/>
    </source>
</evidence>
<keyword evidence="2" id="KW-0645">Protease</keyword>
<keyword evidence="7 11" id="KW-1133">Transmembrane helix</keyword>
<dbReference type="KEGG" id="thel:IG193_06120"/>
<dbReference type="GO" id="GO:0016020">
    <property type="term" value="C:membrane"/>
    <property type="evidence" value="ECO:0007669"/>
    <property type="project" value="InterPro"/>
</dbReference>
<feature type="domain" description="Peptidase S26" evidence="12">
    <location>
        <begin position="27"/>
        <end position="98"/>
    </location>
</feature>
<evidence type="ECO:0000256" key="5">
    <source>
        <dbReference type="ARBA" id="ARBA00022824"/>
    </source>
</evidence>
<evidence type="ECO:0000256" key="4">
    <source>
        <dbReference type="ARBA" id="ARBA00022801"/>
    </source>
</evidence>
<dbReference type="InterPro" id="IPR019756">
    <property type="entry name" value="Pept_S26A_signal_pept_1_Ser-AS"/>
</dbReference>
<keyword evidence="14" id="KW-1185">Reference proteome</keyword>
<dbReference type="InterPro" id="IPR036286">
    <property type="entry name" value="LexA/Signal_pep-like_sf"/>
</dbReference>
<dbReference type="GO" id="GO:0006465">
    <property type="term" value="P:signal peptide processing"/>
    <property type="evidence" value="ECO:0007669"/>
    <property type="project" value="InterPro"/>
</dbReference>
<keyword evidence="5" id="KW-0256">Endoplasmic reticulum</keyword>
<dbReference type="Proteomes" id="UP000594121">
    <property type="component" value="Chromosome"/>
</dbReference>
<dbReference type="InParanoid" id="A0A7L9FHD7"/>
<feature type="transmembrane region" description="Helical" evidence="11">
    <location>
        <begin position="20"/>
        <end position="40"/>
    </location>
</feature>
<dbReference type="AlphaFoldDB" id="A0A7L9FHD7"/>
<dbReference type="CDD" id="cd06530">
    <property type="entry name" value="S26_SPase_I"/>
    <property type="match status" value="1"/>
</dbReference>
<evidence type="ECO:0000256" key="1">
    <source>
        <dbReference type="ARBA" id="ARBA00004648"/>
    </source>
</evidence>
<evidence type="ECO:0000256" key="6">
    <source>
        <dbReference type="ARBA" id="ARBA00022968"/>
    </source>
</evidence>
<keyword evidence="8 11" id="KW-0472">Membrane</keyword>
<dbReference type="PRINTS" id="PR00728">
    <property type="entry name" value="SIGNALPTASE"/>
</dbReference>
<dbReference type="GO" id="GO:0004252">
    <property type="term" value="F:serine-type endopeptidase activity"/>
    <property type="evidence" value="ECO:0007669"/>
    <property type="project" value="InterPro"/>
</dbReference>
<evidence type="ECO:0000259" key="12">
    <source>
        <dbReference type="Pfam" id="PF10502"/>
    </source>
</evidence>
<dbReference type="RefSeq" id="WP_192818308.1">
    <property type="nucleotide sequence ID" value="NZ_CP062310.1"/>
</dbReference>
<dbReference type="PANTHER" id="PTHR10806">
    <property type="entry name" value="SIGNAL PEPTIDASE COMPLEX CATALYTIC SUBUNIT SEC11"/>
    <property type="match status" value="1"/>
</dbReference>
<evidence type="ECO:0000256" key="9">
    <source>
        <dbReference type="ARBA" id="ARBA00033305"/>
    </source>
</evidence>
<accession>A0A7L9FHD7</accession>
<evidence type="ECO:0000256" key="11">
    <source>
        <dbReference type="SAM" id="Phobius"/>
    </source>
</evidence>
<dbReference type="GeneID" id="59149454"/>
<evidence type="ECO:0000313" key="13">
    <source>
        <dbReference type="EMBL" id="QOJ78336.1"/>
    </source>
</evidence>
<evidence type="ECO:0000256" key="10">
    <source>
        <dbReference type="ARBA" id="ARBA00045533"/>
    </source>
</evidence>
<comment type="subcellular location">
    <subcellularLocation>
        <location evidence="1">Endoplasmic reticulum membrane</location>
        <topology evidence="1">Single-pass type II membrane protein</topology>
    </subcellularLocation>
</comment>
<dbReference type="Pfam" id="PF10502">
    <property type="entry name" value="Peptidase_S26"/>
    <property type="match status" value="1"/>
</dbReference>
<organism evidence="13 14">
    <name type="scientific">Infirmifilum lucidum</name>
    <dbReference type="NCBI Taxonomy" id="2776706"/>
    <lineage>
        <taxon>Archaea</taxon>
        <taxon>Thermoproteota</taxon>
        <taxon>Thermoprotei</taxon>
        <taxon>Thermofilales</taxon>
        <taxon>Thermofilaceae</taxon>
        <taxon>Infirmifilum</taxon>
    </lineage>
</organism>
<evidence type="ECO:0000256" key="7">
    <source>
        <dbReference type="ARBA" id="ARBA00022989"/>
    </source>
</evidence>
<dbReference type="InterPro" id="IPR019533">
    <property type="entry name" value="Peptidase_S26"/>
</dbReference>
<keyword evidence="6" id="KW-0735">Signal-anchor</keyword>
<proteinExistence type="predicted"/>
<dbReference type="InterPro" id="IPR001733">
    <property type="entry name" value="Peptidase_S26B"/>
</dbReference>
<reference evidence="13 14" key="1">
    <citation type="submission" date="2020-10" db="EMBL/GenBank/DDBJ databases">
        <title>Thermofilum lucidum 3507LT sp. nov. a novel member of Thermofilaceae family isolated from Chile hot spring, and proposal of description order Thermofilales.</title>
        <authorList>
            <person name="Zayulina K.S."/>
            <person name="Elcheninov A.G."/>
            <person name="Toshchakov S.V."/>
            <person name="Kublanov I.V."/>
        </authorList>
    </citation>
    <scope>NUCLEOTIDE SEQUENCE [LARGE SCALE GENOMIC DNA]</scope>
    <source>
        <strain evidence="13 14">3507LT</strain>
    </source>
</reference>
<evidence type="ECO:0000256" key="8">
    <source>
        <dbReference type="ARBA" id="ARBA00023136"/>
    </source>
</evidence>
<gene>
    <name evidence="13" type="ORF">IG193_06120</name>
</gene>
<evidence type="ECO:0000256" key="2">
    <source>
        <dbReference type="ARBA" id="ARBA00022670"/>
    </source>
</evidence>
<sequence>MRYLEPVQGEGKERVIRENATLIIALLATVMFIFSLNYLLRTQVPLAVVSSWSMEPTLHVGDIVIVVGSESYSVGDIVVYESPSGLIVHRIVGIVGDAYVTKGDANPFPDSTHPSLTSIKGKVVFVIPYIGAIKLAFESLVRG</sequence>
<dbReference type="Gene3D" id="2.10.109.10">
    <property type="entry name" value="Umud Fragment, subunit A"/>
    <property type="match status" value="1"/>
</dbReference>
<dbReference type="NCBIfam" id="TIGR02228">
    <property type="entry name" value="sigpep_I_arch"/>
    <property type="match status" value="1"/>
</dbReference>
<keyword evidence="4 13" id="KW-0378">Hydrolase</keyword>